<dbReference type="InterPro" id="IPR005467">
    <property type="entry name" value="His_kinase_dom"/>
</dbReference>
<evidence type="ECO:0000256" key="4">
    <source>
        <dbReference type="ARBA" id="ARBA00022475"/>
    </source>
</evidence>
<sequence>MKEKLHQFYSKIRFKKIRNRFLAAMIVLSIPPLFLLGYLSFNIAKDTLLETNKKTDQVHLRSSSEAADLIFRNIVNLNRSVILNDEIRDQLRASQHSDEASAGARHEKILSQLQKMVNNLFINSRYVDSMCLVDLQLKAHCLGRSDNLGVYEGDGQGEKIKLSPWYAKAVESQGQVEFFPDNVLGDTSYTFSTVKLFRDSENISGEPIGILIINISKSIFDSIFTETDKQAGEYIVLTSASELMEVIYPRNSYIELNGLAGGKNDLYPRLEKQGYMVVDFKNETTGWTFLHIIKLSELLKQSRQIGTVTTIISSMIALVALVLSYFISGSITRPLLQLKKMMLDWTKGKRDFGETFEHDEIGAIGQTFKKMASENEELSERLVHTELKEREAELRALQAQIKPHFLYNTLDSIYWMATIQNNQDVAQMAFSLSESFKLSLNKGKETIPVYKELQHIEHYMTIQNIRYNHRFKYIEDVPSQIKSMEILKLLLQPLVENAIYHGLEPKVVEGTVSLQGAMEGGFLTFVIEDDGVGIEDMEQTEQGYGLRNVKERIKRFYGEASELIIDSKPGSGTRVELRIQQNGNEVKLDV</sequence>
<dbReference type="AlphaFoldDB" id="A0A090YBL9"/>
<dbReference type="Gene3D" id="3.30.565.10">
    <property type="entry name" value="Histidine kinase-like ATPase, C-terminal domain"/>
    <property type="match status" value="1"/>
</dbReference>
<dbReference type="PATRIC" id="fig|44252.3.peg.5113"/>
<dbReference type="SMART" id="SM00387">
    <property type="entry name" value="HATPase_c"/>
    <property type="match status" value="1"/>
</dbReference>
<keyword evidence="5" id="KW-0597">Phosphoprotein</keyword>
<protein>
    <recommendedName>
        <fullName evidence="3">histidine kinase</fullName>
        <ecNumber evidence="3">2.7.13.3</ecNumber>
    </recommendedName>
</protein>
<dbReference type="STRING" id="44252.DJ90_2233"/>
<evidence type="ECO:0000256" key="3">
    <source>
        <dbReference type="ARBA" id="ARBA00012438"/>
    </source>
</evidence>
<evidence type="ECO:0000256" key="7">
    <source>
        <dbReference type="ARBA" id="ARBA00022741"/>
    </source>
</evidence>
<dbReference type="InterPro" id="IPR003594">
    <property type="entry name" value="HATPase_dom"/>
</dbReference>
<keyword evidence="8 15" id="KW-0418">Kinase</keyword>
<accession>A0A090YBL9</accession>
<keyword evidence="11 12" id="KW-0472">Membrane</keyword>
<feature type="domain" description="Histidine kinase" evidence="13">
    <location>
        <begin position="487"/>
        <end position="583"/>
    </location>
</feature>
<feature type="transmembrane region" description="Helical" evidence="12">
    <location>
        <begin position="21"/>
        <end position="41"/>
    </location>
</feature>
<feature type="transmembrane region" description="Helical" evidence="12">
    <location>
        <begin position="311"/>
        <end position="332"/>
    </location>
</feature>
<gene>
    <name evidence="15" type="ORF">DJ90_2233</name>
</gene>
<keyword evidence="12" id="KW-0812">Transmembrane</keyword>
<feature type="domain" description="HAMP" evidence="14">
    <location>
        <begin position="329"/>
        <end position="380"/>
    </location>
</feature>
<dbReference type="PANTHER" id="PTHR34220:SF7">
    <property type="entry name" value="SENSOR HISTIDINE KINASE YPDA"/>
    <property type="match status" value="1"/>
</dbReference>
<dbReference type="EMBL" id="JMQA01000041">
    <property type="protein sequence ID" value="KFM95884.1"/>
    <property type="molecule type" value="Genomic_DNA"/>
</dbReference>
<dbReference type="Pfam" id="PF06580">
    <property type="entry name" value="His_kinase"/>
    <property type="match status" value="1"/>
</dbReference>
<dbReference type="Gene3D" id="6.10.340.10">
    <property type="match status" value="1"/>
</dbReference>
<keyword evidence="16" id="KW-1185">Reference proteome</keyword>
<dbReference type="InterPro" id="IPR050640">
    <property type="entry name" value="Bact_2-comp_sensor_kinase"/>
</dbReference>
<keyword evidence="10" id="KW-0902">Two-component regulatory system</keyword>
<evidence type="ECO:0000256" key="6">
    <source>
        <dbReference type="ARBA" id="ARBA00022679"/>
    </source>
</evidence>
<evidence type="ECO:0000259" key="13">
    <source>
        <dbReference type="PROSITE" id="PS50109"/>
    </source>
</evidence>
<dbReference type="OrthoDB" id="9776552at2"/>
<dbReference type="HOGENOM" id="CLU_020473_6_1_9"/>
<keyword evidence="9" id="KW-0067">ATP-binding</keyword>
<dbReference type="InterPro" id="IPR010559">
    <property type="entry name" value="Sig_transdc_His_kin_internal"/>
</dbReference>
<organism evidence="15 16">
    <name type="scientific">Paenibacillus macerans</name>
    <name type="common">Bacillus macerans</name>
    <dbReference type="NCBI Taxonomy" id="44252"/>
    <lineage>
        <taxon>Bacteria</taxon>
        <taxon>Bacillati</taxon>
        <taxon>Bacillota</taxon>
        <taxon>Bacilli</taxon>
        <taxon>Bacillales</taxon>
        <taxon>Paenibacillaceae</taxon>
        <taxon>Paenibacillus</taxon>
    </lineage>
</organism>
<dbReference type="GO" id="GO:0000155">
    <property type="term" value="F:phosphorelay sensor kinase activity"/>
    <property type="evidence" value="ECO:0007669"/>
    <property type="project" value="InterPro"/>
</dbReference>
<evidence type="ECO:0000256" key="1">
    <source>
        <dbReference type="ARBA" id="ARBA00000085"/>
    </source>
</evidence>
<dbReference type="CDD" id="cd06225">
    <property type="entry name" value="HAMP"/>
    <property type="match status" value="1"/>
</dbReference>
<name>A0A090YBL9_PAEMA</name>
<evidence type="ECO:0000313" key="15">
    <source>
        <dbReference type="EMBL" id="KFM95884.1"/>
    </source>
</evidence>
<evidence type="ECO:0000256" key="9">
    <source>
        <dbReference type="ARBA" id="ARBA00022840"/>
    </source>
</evidence>
<evidence type="ECO:0000256" key="12">
    <source>
        <dbReference type="SAM" id="Phobius"/>
    </source>
</evidence>
<dbReference type="InterPro" id="IPR003660">
    <property type="entry name" value="HAMP_dom"/>
</dbReference>
<evidence type="ECO:0000256" key="11">
    <source>
        <dbReference type="ARBA" id="ARBA00023136"/>
    </source>
</evidence>
<evidence type="ECO:0000313" key="16">
    <source>
        <dbReference type="Proteomes" id="UP000029278"/>
    </source>
</evidence>
<evidence type="ECO:0000259" key="14">
    <source>
        <dbReference type="PROSITE" id="PS50885"/>
    </source>
</evidence>
<comment type="caution">
    <text evidence="15">The sequence shown here is derived from an EMBL/GenBank/DDBJ whole genome shotgun (WGS) entry which is preliminary data.</text>
</comment>
<dbReference type="GO" id="GO:0005524">
    <property type="term" value="F:ATP binding"/>
    <property type="evidence" value="ECO:0007669"/>
    <property type="project" value="UniProtKB-KW"/>
</dbReference>
<reference evidence="15 16" key="1">
    <citation type="submission" date="2014-04" db="EMBL/GenBank/DDBJ databases">
        <authorList>
            <person name="Bishop-Lilly K.A."/>
            <person name="Broomall S.M."/>
            <person name="Chain P.S."/>
            <person name="Chertkov O."/>
            <person name="Coyne S.R."/>
            <person name="Daligault H.E."/>
            <person name="Davenport K.W."/>
            <person name="Erkkila T."/>
            <person name="Frey K.G."/>
            <person name="Gibbons H.S."/>
            <person name="Gu W."/>
            <person name="Jaissle J."/>
            <person name="Johnson S.L."/>
            <person name="Koroleva G.I."/>
            <person name="Ladner J.T."/>
            <person name="Lo C.-C."/>
            <person name="Minogue T.D."/>
            <person name="Munk C."/>
            <person name="Palacios G.F."/>
            <person name="Redden C.L."/>
            <person name="Rosenzweig C.N."/>
            <person name="Scholz M.B."/>
            <person name="Teshima H."/>
            <person name="Xu Y."/>
        </authorList>
    </citation>
    <scope>NUCLEOTIDE SEQUENCE [LARGE SCALE GENOMIC DNA]</scope>
    <source>
        <strain evidence="15 16">8244</strain>
    </source>
</reference>
<dbReference type="PANTHER" id="PTHR34220">
    <property type="entry name" value="SENSOR HISTIDINE KINASE YPDA"/>
    <property type="match status" value="1"/>
</dbReference>
<dbReference type="SUPFAM" id="SSF55874">
    <property type="entry name" value="ATPase domain of HSP90 chaperone/DNA topoisomerase II/histidine kinase"/>
    <property type="match status" value="1"/>
</dbReference>
<dbReference type="Proteomes" id="UP000029278">
    <property type="component" value="Unassembled WGS sequence"/>
</dbReference>
<dbReference type="PROSITE" id="PS50109">
    <property type="entry name" value="HIS_KIN"/>
    <property type="match status" value="1"/>
</dbReference>
<evidence type="ECO:0000256" key="5">
    <source>
        <dbReference type="ARBA" id="ARBA00022553"/>
    </source>
</evidence>
<evidence type="ECO:0000256" key="10">
    <source>
        <dbReference type="ARBA" id="ARBA00023012"/>
    </source>
</evidence>
<keyword evidence="12" id="KW-1133">Transmembrane helix</keyword>
<dbReference type="Pfam" id="PF02518">
    <property type="entry name" value="HATPase_c"/>
    <property type="match status" value="1"/>
</dbReference>
<dbReference type="PROSITE" id="PS50885">
    <property type="entry name" value="HAMP"/>
    <property type="match status" value="1"/>
</dbReference>
<keyword evidence="4" id="KW-1003">Cell membrane</keyword>
<comment type="subcellular location">
    <subcellularLocation>
        <location evidence="2">Cell membrane</location>
        <topology evidence="2">Multi-pass membrane protein</topology>
    </subcellularLocation>
</comment>
<dbReference type="EC" id="2.7.13.3" evidence="3"/>
<dbReference type="GO" id="GO:0005886">
    <property type="term" value="C:plasma membrane"/>
    <property type="evidence" value="ECO:0007669"/>
    <property type="project" value="UniProtKB-SubCell"/>
</dbReference>
<proteinExistence type="predicted"/>
<dbReference type="GeneID" id="77007876"/>
<dbReference type="RefSeq" id="WP_036623848.1">
    <property type="nucleotide sequence ID" value="NZ_JAKOBR010000085.1"/>
</dbReference>
<evidence type="ECO:0000256" key="8">
    <source>
        <dbReference type="ARBA" id="ARBA00022777"/>
    </source>
</evidence>
<comment type="catalytic activity">
    <reaction evidence="1">
        <text>ATP + protein L-histidine = ADP + protein N-phospho-L-histidine.</text>
        <dbReference type="EC" id="2.7.13.3"/>
    </reaction>
</comment>
<dbReference type="InterPro" id="IPR036890">
    <property type="entry name" value="HATPase_C_sf"/>
</dbReference>
<keyword evidence="7" id="KW-0547">Nucleotide-binding</keyword>
<evidence type="ECO:0000256" key="2">
    <source>
        <dbReference type="ARBA" id="ARBA00004651"/>
    </source>
</evidence>
<keyword evidence="6" id="KW-0808">Transferase</keyword>